<evidence type="ECO:0000256" key="5">
    <source>
        <dbReference type="ARBA" id="ARBA00022691"/>
    </source>
</evidence>
<dbReference type="EMBL" id="OIVN01000069">
    <property type="protein sequence ID" value="SPC73686.1"/>
    <property type="molecule type" value="Genomic_DNA"/>
</dbReference>
<dbReference type="InterPro" id="IPR016435">
    <property type="entry name" value="DPH1/DPH2"/>
</dbReference>
<gene>
    <name evidence="10" type="ORF">FSB_LOCUS1568</name>
</gene>
<protein>
    <recommendedName>
        <fullName evidence="3">2-(3-amino-3-carboxypropyl)histidine synthase subunit 1</fullName>
        <ecNumber evidence="2">2.5.1.108</ecNumber>
    </recommendedName>
    <alternativeName>
        <fullName evidence="7">Diphthamide biosynthesis protein 1</fullName>
    </alternativeName>
    <alternativeName>
        <fullName evidence="8">Diphtheria toxin resistance protein 1</fullName>
    </alternativeName>
    <alternativeName>
        <fullName evidence="6">S-adenosyl-L-methionine:L-histidine 3-amino-3-carboxypropyltransferase 1</fullName>
    </alternativeName>
</protein>
<accession>A0A2N9E439</accession>
<organism evidence="10">
    <name type="scientific">Fagus sylvatica</name>
    <name type="common">Beechnut</name>
    <dbReference type="NCBI Taxonomy" id="28930"/>
    <lineage>
        <taxon>Eukaryota</taxon>
        <taxon>Viridiplantae</taxon>
        <taxon>Streptophyta</taxon>
        <taxon>Embryophyta</taxon>
        <taxon>Tracheophyta</taxon>
        <taxon>Spermatophyta</taxon>
        <taxon>Magnoliopsida</taxon>
        <taxon>eudicotyledons</taxon>
        <taxon>Gunneridae</taxon>
        <taxon>Pentapetalae</taxon>
        <taxon>rosids</taxon>
        <taxon>fabids</taxon>
        <taxon>Fagales</taxon>
        <taxon>Fagaceae</taxon>
        <taxon>Fagus</taxon>
    </lineage>
</organism>
<dbReference type="InterPro" id="IPR042264">
    <property type="entry name" value="DPH1/DPH2_2"/>
</dbReference>
<dbReference type="PANTHER" id="PTHR10762:SF1">
    <property type="entry name" value="2-(3-AMINO-3-CARBOXYPROPYL)HISTIDINE SYNTHASE SUBUNIT 1"/>
    <property type="match status" value="1"/>
</dbReference>
<keyword evidence="5" id="KW-0949">S-adenosyl-L-methionine</keyword>
<evidence type="ECO:0000256" key="1">
    <source>
        <dbReference type="ARBA" id="ARBA00010173"/>
    </source>
</evidence>
<reference evidence="10" key="1">
    <citation type="submission" date="2018-02" db="EMBL/GenBank/DDBJ databases">
        <authorList>
            <person name="Cohen D.B."/>
            <person name="Kent A.D."/>
        </authorList>
    </citation>
    <scope>NUCLEOTIDE SEQUENCE</scope>
</reference>
<comment type="similarity">
    <text evidence="1">Belongs to the DPH1/DPH2 family. DPH1 subfamily.</text>
</comment>
<evidence type="ECO:0000256" key="2">
    <source>
        <dbReference type="ARBA" id="ARBA00012221"/>
    </source>
</evidence>
<dbReference type="GO" id="GO:0090560">
    <property type="term" value="F:2-(3-amino-3-carboxypropyl)histidine synthase activity"/>
    <property type="evidence" value="ECO:0007669"/>
    <property type="project" value="UniProtKB-EC"/>
</dbReference>
<comment type="catalytic activity">
    <reaction evidence="9">
        <text>L-histidyl-[translation elongation factor 2] + S-adenosyl-L-methionine = 2-[(3S)-amino-3-carboxypropyl]-L-histidyl-[translation elongation factor 2] + S-methyl-5'-thioadenosine + H(+)</text>
        <dbReference type="Rhea" id="RHEA:36783"/>
        <dbReference type="Rhea" id="RHEA-COMP:9748"/>
        <dbReference type="Rhea" id="RHEA-COMP:9749"/>
        <dbReference type="ChEBI" id="CHEBI:15378"/>
        <dbReference type="ChEBI" id="CHEBI:17509"/>
        <dbReference type="ChEBI" id="CHEBI:29979"/>
        <dbReference type="ChEBI" id="CHEBI:59789"/>
        <dbReference type="ChEBI" id="CHEBI:73995"/>
        <dbReference type="EC" id="2.5.1.108"/>
    </reaction>
</comment>
<dbReference type="InterPro" id="IPR042263">
    <property type="entry name" value="DPH1/DPH2_1"/>
</dbReference>
<evidence type="ECO:0000256" key="4">
    <source>
        <dbReference type="ARBA" id="ARBA00022679"/>
    </source>
</evidence>
<dbReference type="AlphaFoldDB" id="A0A2N9E439"/>
<name>A0A2N9E439_FAGSY</name>
<dbReference type="Pfam" id="PF01866">
    <property type="entry name" value="Diphthamide_syn"/>
    <property type="match status" value="1"/>
</dbReference>
<evidence type="ECO:0000256" key="6">
    <source>
        <dbReference type="ARBA" id="ARBA00031690"/>
    </source>
</evidence>
<dbReference type="PANTHER" id="PTHR10762">
    <property type="entry name" value="DIPHTHAMIDE BIOSYNTHESIS PROTEIN"/>
    <property type="match status" value="1"/>
</dbReference>
<dbReference type="GO" id="GO:0017183">
    <property type="term" value="P:protein histidyl modification to diphthamide"/>
    <property type="evidence" value="ECO:0007669"/>
    <property type="project" value="InterPro"/>
</dbReference>
<evidence type="ECO:0000313" key="10">
    <source>
        <dbReference type="EMBL" id="SPC73686.1"/>
    </source>
</evidence>
<dbReference type="NCBIfam" id="TIGR00322">
    <property type="entry name" value="diphth2_R"/>
    <property type="match status" value="1"/>
</dbReference>
<keyword evidence="4" id="KW-0808">Transferase</keyword>
<dbReference type="Gene3D" id="3.40.50.11850">
    <property type="entry name" value="Diphthamide synthesis DPH1/DPH2 domain 2"/>
    <property type="match status" value="1"/>
</dbReference>
<evidence type="ECO:0000256" key="8">
    <source>
        <dbReference type="ARBA" id="ARBA00032789"/>
    </source>
</evidence>
<evidence type="ECO:0000256" key="3">
    <source>
        <dbReference type="ARBA" id="ARBA00021915"/>
    </source>
</evidence>
<proteinExistence type="inferred from homology"/>
<sequence length="193" mass="21295">MLSYLIGPYTTYCTACSASIASALAADLLIHYGHSCLVPFNSTSIPCLYVFVDIKIDTHHLLQTLTLNFPTDTTLFLAGTIQFASEIRAMKLELEKTGFRVSIPQSKLLSVGEVLGCTAPRIAKIDSEDKVIVFVTDRRFHLEAIMIANPEIKAFRYDPYLGKLCGETSESSTRLISSEVYSYPPLVALILCC</sequence>
<dbReference type="FunFam" id="3.40.50.11850:FF:000002">
    <property type="entry name" value="2-(3-amino-3-carboxypropyl)histidine synthase subunit 1"/>
    <property type="match status" value="1"/>
</dbReference>
<dbReference type="SFLD" id="SFLDS00032">
    <property type="entry name" value="Radical_SAM_3-amino-3-carboxyp"/>
    <property type="match status" value="1"/>
</dbReference>
<evidence type="ECO:0000256" key="9">
    <source>
        <dbReference type="ARBA" id="ARBA00048403"/>
    </source>
</evidence>
<evidence type="ECO:0000256" key="7">
    <source>
        <dbReference type="ARBA" id="ARBA00032574"/>
    </source>
</evidence>
<dbReference type="Gene3D" id="3.40.50.11840">
    <property type="entry name" value="Diphthamide synthesis DPH1/DPH2 domain 1"/>
    <property type="match status" value="1"/>
</dbReference>
<dbReference type="EC" id="2.5.1.108" evidence="2"/>